<dbReference type="Pfam" id="PF01341">
    <property type="entry name" value="Glyco_hydro_6"/>
    <property type="match status" value="1"/>
</dbReference>
<keyword evidence="3" id="KW-0812">Transmembrane</keyword>
<keyword evidence="1 4" id="KW-0378">Hydrolase</keyword>
<dbReference type="GO" id="GO:0030245">
    <property type="term" value="P:cellulose catabolic process"/>
    <property type="evidence" value="ECO:0007669"/>
    <property type="project" value="UniProtKB-KW"/>
</dbReference>
<dbReference type="PANTHER" id="PTHR34876:SF4">
    <property type="entry name" value="1,4-BETA-D-GLUCAN CELLOBIOHYDROLASE C-RELATED"/>
    <property type="match status" value="1"/>
</dbReference>
<dbReference type="InterPro" id="IPR036434">
    <property type="entry name" value="Beta_cellobiohydrolase_sf"/>
</dbReference>
<proteinExistence type="inferred from homology"/>
<protein>
    <recommendedName>
        <fullName evidence="1">Glucanase</fullName>
        <ecNumber evidence="1">3.2.1.-</ecNumber>
    </recommendedName>
</protein>
<feature type="region of interest" description="Disordered" evidence="2">
    <location>
        <begin position="1"/>
        <end position="70"/>
    </location>
</feature>
<dbReference type="AlphaFoldDB" id="A0AAJ1X1P9"/>
<evidence type="ECO:0000256" key="1">
    <source>
        <dbReference type="RuleBase" id="RU361186"/>
    </source>
</evidence>
<dbReference type="EC" id="3.2.1.-" evidence="1"/>
<organism evidence="4 5">
    <name type="scientific">Nocardioides zeae</name>
    <dbReference type="NCBI Taxonomy" id="1457234"/>
    <lineage>
        <taxon>Bacteria</taxon>
        <taxon>Bacillati</taxon>
        <taxon>Actinomycetota</taxon>
        <taxon>Actinomycetes</taxon>
        <taxon>Propionibacteriales</taxon>
        <taxon>Nocardioidaceae</taxon>
        <taxon>Nocardioides</taxon>
    </lineage>
</organism>
<keyword evidence="1" id="KW-0624">Polysaccharide degradation</keyword>
<comment type="similarity">
    <text evidence="1">Belongs to the glycosyl hydrolase family 6.</text>
</comment>
<comment type="caution">
    <text evidence="4">The sequence shown here is derived from an EMBL/GenBank/DDBJ whole genome shotgun (WGS) entry which is preliminary data.</text>
</comment>
<dbReference type="EMBL" id="JAUTAN010000001">
    <property type="protein sequence ID" value="MDQ1103659.1"/>
    <property type="molecule type" value="Genomic_DNA"/>
</dbReference>
<gene>
    <name evidence="4" type="ORF">QE405_000943</name>
</gene>
<keyword evidence="1 4" id="KW-0326">Glycosidase</keyword>
<reference evidence="4" key="1">
    <citation type="submission" date="2023-07" db="EMBL/GenBank/DDBJ databases">
        <title>Functional and genomic diversity of the sorghum phyllosphere microbiome.</title>
        <authorList>
            <person name="Shade A."/>
        </authorList>
    </citation>
    <scope>NUCLEOTIDE SEQUENCE</scope>
    <source>
        <strain evidence="4">SORGH_AS_1067</strain>
    </source>
</reference>
<dbReference type="InterPro" id="IPR016288">
    <property type="entry name" value="Beta_cellobiohydrolase"/>
</dbReference>
<feature type="compositionally biased region" description="Basic and acidic residues" evidence="2">
    <location>
        <begin position="29"/>
        <end position="38"/>
    </location>
</feature>
<dbReference type="RefSeq" id="WP_307199067.1">
    <property type="nucleotide sequence ID" value="NZ_JAUTAN010000001.1"/>
</dbReference>
<name>A0AAJ1X1P9_9ACTN</name>
<feature type="compositionally biased region" description="Polar residues" evidence="2">
    <location>
        <begin position="48"/>
        <end position="57"/>
    </location>
</feature>
<keyword evidence="3" id="KW-1133">Transmembrane helix</keyword>
<dbReference type="GO" id="GO:0004553">
    <property type="term" value="F:hydrolase activity, hydrolyzing O-glycosyl compounds"/>
    <property type="evidence" value="ECO:0007669"/>
    <property type="project" value="InterPro"/>
</dbReference>
<sequence>MNSGSGDDEAPARPGNPRRPSGDLPGHVRRPEHVRRADPAAVAAANRTGRQQRSGPSPSEVAEARRQQRRRRRRTWLVGAVVVLLAAVVIGLSLRHGPLARNLPGAADPQETNPFEGRDLYVASGTQAAGAADAARSAGRTRDAEVLDRLADVPTATWLTPEALPRGQVGTFVRGIAQAALEADDAAVLVVYGITDRDCSGDLSAGGLPPDDYAAWVGEIASAAGVAEGHVAVVLEPDGLASTFDCGNTDQRVGQLAGALGSLVDADVPTYVDAGHSNWRSVDEMADLLRRVDVSRVRGFSTNVAAYQSDADERAYAEALSSALGGTHYVIDSGRNGAPSPASGDWCNPSARLLGQDPAAVTDGSRQDARLWIKPPGESDGTCNGGPDAGTFWVDRALEMAFASGW</sequence>
<evidence type="ECO:0000313" key="4">
    <source>
        <dbReference type="EMBL" id="MDQ1103659.1"/>
    </source>
</evidence>
<keyword evidence="1" id="KW-0136">Cellulose degradation</keyword>
<dbReference type="Gene3D" id="3.20.20.40">
    <property type="entry name" value="1, 4-beta cellobiohydrolase"/>
    <property type="match status" value="1"/>
</dbReference>
<evidence type="ECO:0000313" key="5">
    <source>
        <dbReference type="Proteomes" id="UP001239215"/>
    </source>
</evidence>
<dbReference type="PRINTS" id="PR00733">
    <property type="entry name" value="GLHYDRLASE6"/>
</dbReference>
<dbReference type="SUPFAM" id="SSF51989">
    <property type="entry name" value="Glycosyl hydrolases family 6, cellulases"/>
    <property type="match status" value="1"/>
</dbReference>
<evidence type="ECO:0000256" key="3">
    <source>
        <dbReference type="SAM" id="Phobius"/>
    </source>
</evidence>
<accession>A0AAJ1X1P9</accession>
<keyword evidence="3" id="KW-0472">Membrane</keyword>
<keyword evidence="1" id="KW-0119">Carbohydrate metabolism</keyword>
<dbReference type="PANTHER" id="PTHR34876">
    <property type="match status" value="1"/>
</dbReference>
<feature type="transmembrane region" description="Helical" evidence="3">
    <location>
        <begin position="75"/>
        <end position="94"/>
    </location>
</feature>
<dbReference type="Proteomes" id="UP001239215">
    <property type="component" value="Unassembled WGS sequence"/>
</dbReference>
<evidence type="ECO:0000256" key="2">
    <source>
        <dbReference type="SAM" id="MobiDB-lite"/>
    </source>
</evidence>